<sequence>MDDPFTVVSLNFKRLGAISVEDYLSSSKYDSLQVDYSFGNLNLNSDAVRRALEGDHVAALEPQSAGGKPVENATKDEDKAFTNAFNTDEPIELLHSQSMRYFPKVPIDDIFKWELEKDSLLLKGGKCTTWKAKLTICKPDGETMSIDSCQSEKPDLARNDAAAKAIRSGAMKFIASGASRADVSSTTGAQAEYGSIADSSSSKPVNLLDSEDNVSKKEKKKRKKQKKGATNTTIEGIVPTEGSVSASDSAASLEPAIVPSDSNVTANINQVEALVAQHQCPNSCLRWYQHTDNKLENTPGFVLLVKLSDNSYRIYSTTSECDTAVIAQEECARIALAEGLGEYLRLSDGSTNRIDDGQQARFGDQPLAKLQPINWLNTSLKKVKGSRLVHSFQLVRGNGDNRNLLGCILRFQRDRETRSYFVEPRFKKEKDAKTAVCLQAMSEGAGDYFRSLEAILEASVSGKMKDLAKRIRTALQPDRPSQPTNRDPTHTYEIKFHVDRDAYGATMTVKTDPHGQDGREYTVPYQYRCEAHAEVAVLCVAARDGAIELVRFGHSIPTGYVPVLAREVAAELSKQEVQSQSVSEVEPGQVFPDPRARVTKPAASAPSFGIPVNNTAIPPQFSPPFALSQYPDVLRSTGPSYSPFASQQFLGQPAILMPGLYHAQDFLHSRTSGQIGTSFGSGPGSVAGGSSRFSQSAASALPSSSKRPFPPDSDTEESLKLKRAKKA</sequence>
<evidence type="ECO:0000313" key="2">
    <source>
        <dbReference type="EMBL" id="KAL0062547.1"/>
    </source>
</evidence>
<organism evidence="2 3">
    <name type="scientific">Marasmius tenuissimus</name>
    <dbReference type="NCBI Taxonomy" id="585030"/>
    <lineage>
        <taxon>Eukaryota</taxon>
        <taxon>Fungi</taxon>
        <taxon>Dikarya</taxon>
        <taxon>Basidiomycota</taxon>
        <taxon>Agaricomycotina</taxon>
        <taxon>Agaricomycetes</taxon>
        <taxon>Agaricomycetidae</taxon>
        <taxon>Agaricales</taxon>
        <taxon>Marasmiineae</taxon>
        <taxon>Marasmiaceae</taxon>
        <taxon>Marasmius</taxon>
    </lineage>
</organism>
<protein>
    <submittedName>
        <fullName evidence="2">Uncharacterized protein</fullName>
    </submittedName>
</protein>
<feature type="compositionally biased region" description="Low complexity" evidence="1">
    <location>
        <begin position="688"/>
        <end position="705"/>
    </location>
</feature>
<gene>
    <name evidence="2" type="ORF">AAF712_010586</name>
</gene>
<evidence type="ECO:0000313" key="3">
    <source>
        <dbReference type="Proteomes" id="UP001437256"/>
    </source>
</evidence>
<dbReference type="Proteomes" id="UP001437256">
    <property type="component" value="Unassembled WGS sequence"/>
</dbReference>
<keyword evidence="3" id="KW-1185">Reference proteome</keyword>
<name>A0ABR2ZQ84_9AGAR</name>
<reference evidence="2 3" key="1">
    <citation type="submission" date="2024-05" db="EMBL/GenBank/DDBJ databases">
        <title>A draft genome resource for the thread blight pathogen Marasmius tenuissimus strain MS-2.</title>
        <authorList>
            <person name="Yulfo-Soto G.E."/>
            <person name="Baruah I.K."/>
            <person name="Amoako-Attah I."/>
            <person name="Bukari Y."/>
            <person name="Meinhardt L.W."/>
            <person name="Bailey B.A."/>
            <person name="Cohen S.P."/>
        </authorList>
    </citation>
    <scope>NUCLEOTIDE SEQUENCE [LARGE SCALE GENOMIC DNA]</scope>
    <source>
        <strain evidence="2 3">MS-2</strain>
    </source>
</reference>
<evidence type="ECO:0000256" key="1">
    <source>
        <dbReference type="SAM" id="MobiDB-lite"/>
    </source>
</evidence>
<dbReference type="EMBL" id="JBBXMP010000102">
    <property type="protein sequence ID" value="KAL0062547.1"/>
    <property type="molecule type" value="Genomic_DNA"/>
</dbReference>
<feature type="compositionally biased region" description="Basic residues" evidence="1">
    <location>
        <begin position="217"/>
        <end position="227"/>
    </location>
</feature>
<feature type="region of interest" description="Disordered" evidence="1">
    <location>
        <begin position="194"/>
        <end position="236"/>
    </location>
</feature>
<feature type="region of interest" description="Disordered" evidence="1">
    <location>
        <begin position="674"/>
        <end position="727"/>
    </location>
</feature>
<proteinExistence type="predicted"/>
<accession>A0ABR2ZQ84</accession>
<comment type="caution">
    <text evidence="2">The sequence shown here is derived from an EMBL/GenBank/DDBJ whole genome shotgun (WGS) entry which is preliminary data.</text>
</comment>